<protein>
    <recommendedName>
        <fullName evidence="2">histidine kinase</fullName>
        <ecNumber evidence="2">2.7.13.3</ecNumber>
    </recommendedName>
</protein>
<dbReference type="InterPro" id="IPR011712">
    <property type="entry name" value="Sig_transdc_His_kin_sub3_dim/P"/>
</dbReference>
<dbReference type="GO" id="GO:0016301">
    <property type="term" value="F:kinase activity"/>
    <property type="evidence" value="ECO:0007669"/>
    <property type="project" value="UniProtKB-KW"/>
</dbReference>
<dbReference type="Pfam" id="PF07730">
    <property type="entry name" value="HisKA_3"/>
    <property type="match status" value="1"/>
</dbReference>
<keyword evidence="6 10" id="KW-0418">Kinase</keyword>
<name>A0ABS8EKQ9_9FLAO</name>
<reference evidence="11" key="1">
    <citation type="submission" date="2021-03" db="EMBL/GenBank/DDBJ databases">
        <title>Genome of Cognatishimia sp. F0-27.</title>
        <authorList>
            <person name="Ping X."/>
        </authorList>
    </citation>
    <scope>NUCLEOTIDE SEQUENCE [LARGE SCALE GENOMIC DNA]</scope>
    <source>
        <strain evidence="11">E313</strain>
    </source>
</reference>
<reference evidence="11" key="2">
    <citation type="submission" date="2023-07" db="EMBL/GenBank/DDBJ databases">
        <title>Genome of Winogradskyella sp. E313.</title>
        <authorList>
            <person name="Zhou Y."/>
        </authorList>
    </citation>
    <scope>NUCLEOTIDE SEQUENCE [LARGE SCALE GENOMIC DNA]</scope>
    <source>
        <strain evidence="11">E313</strain>
    </source>
</reference>
<keyword evidence="7" id="KW-0067">ATP-binding</keyword>
<dbReference type="InterPro" id="IPR036890">
    <property type="entry name" value="HATPase_C_sf"/>
</dbReference>
<organism evidence="10 11">
    <name type="scientific">Winogradskyella immobilis</name>
    <dbReference type="NCBI Taxonomy" id="2816852"/>
    <lineage>
        <taxon>Bacteria</taxon>
        <taxon>Pseudomonadati</taxon>
        <taxon>Bacteroidota</taxon>
        <taxon>Flavobacteriia</taxon>
        <taxon>Flavobacteriales</taxon>
        <taxon>Flavobacteriaceae</taxon>
        <taxon>Winogradskyella</taxon>
    </lineage>
</organism>
<evidence type="ECO:0000256" key="6">
    <source>
        <dbReference type="ARBA" id="ARBA00022777"/>
    </source>
</evidence>
<dbReference type="CDD" id="cd16917">
    <property type="entry name" value="HATPase_UhpB-NarQ-NarX-like"/>
    <property type="match status" value="1"/>
</dbReference>
<dbReference type="PANTHER" id="PTHR24421:SF10">
    <property type="entry name" value="NITRATE_NITRITE SENSOR PROTEIN NARQ"/>
    <property type="match status" value="1"/>
</dbReference>
<dbReference type="SMART" id="SM00387">
    <property type="entry name" value="HATPase_c"/>
    <property type="match status" value="1"/>
</dbReference>
<dbReference type="InterPro" id="IPR050482">
    <property type="entry name" value="Sensor_HK_TwoCompSys"/>
</dbReference>
<evidence type="ECO:0000256" key="7">
    <source>
        <dbReference type="ARBA" id="ARBA00022840"/>
    </source>
</evidence>
<dbReference type="Gene3D" id="1.20.5.1930">
    <property type="match status" value="1"/>
</dbReference>
<comment type="caution">
    <text evidence="10">The sequence shown here is derived from an EMBL/GenBank/DDBJ whole genome shotgun (WGS) entry which is preliminary data.</text>
</comment>
<dbReference type="Gene3D" id="3.30.565.10">
    <property type="entry name" value="Histidine kinase-like ATPase, C-terminal domain"/>
    <property type="match status" value="1"/>
</dbReference>
<evidence type="ECO:0000256" key="1">
    <source>
        <dbReference type="ARBA" id="ARBA00000085"/>
    </source>
</evidence>
<gene>
    <name evidence="10" type="ORF">J1C55_03650</name>
</gene>
<sequence>MLFVILAISSLIIIFFVVFQKRKNKLLLDNIEQQRQFDEELLKTQQEIQDETLKHVGRELHDNVGQLMTVATMQMNAVVRKVDDALKPKAEEAAAVLKESLTEVRALSKSLNSDVIYNLGFDKTVINEVERLNRAGRLEAYLNIEGEKINFENKKDEIILFRIMQEFFSNTIKYAEAEHIHININYTLKGLSISIKDDGNGFDVNTVEKGSGLINMQKRAELINTTFNLKSELGKGTELQLSYPFVAN</sequence>
<dbReference type="InterPro" id="IPR005467">
    <property type="entry name" value="His_kinase_dom"/>
</dbReference>
<evidence type="ECO:0000256" key="8">
    <source>
        <dbReference type="ARBA" id="ARBA00023012"/>
    </source>
</evidence>
<evidence type="ECO:0000259" key="9">
    <source>
        <dbReference type="PROSITE" id="PS50109"/>
    </source>
</evidence>
<keyword evidence="8" id="KW-0902">Two-component regulatory system</keyword>
<evidence type="ECO:0000313" key="11">
    <source>
        <dbReference type="Proteomes" id="UP000778797"/>
    </source>
</evidence>
<feature type="domain" description="Histidine kinase" evidence="9">
    <location>
        <begin position="156"/>
        <end position="247"/>
    </location>
</feature>
<dbReference type="PROSITE" id="PS50109">
    <property type="entry name" value="HIS_KIN"/>
    <property type="match status" value="1"/>
</dbReference>
<dbReference type="EC" id="2.7.13.3" evidence="2"/>
<dbReference type="PANTHER" id="PTHR24421">
    <property type="entry name" value="NITRATE/NITRITE SENSOR PROTEIN NARX-RELATED"/>
    <property type="match status" value="1"/>
</dbReference>
<dbReference type="InterPro" id="IPR003594">
    <property type="entry name" value="HATPase_dom"/>
</dbReference>
<accession>A0ABS8EKQ9</accession>
<dbReference type="SUPFAM" id="SSF55874">
    <property type="entry name" value="ATPase domain of HSP90 chaperone/DNA topoisomerase II/histidine kinase"/>
    <property type="match status" value="1"/>
</dbReference>
<proteinExistence type="predicted"/>
<keyword evidence="3" id="KW-0597">Phosphoprotein</keyword>
<comment type="catalytic activity">
    <reaction evidence="1">
        <text>ATP + protein L-histidine = ADP + protein N-phospho-L-histidine.</text>
        <dbReference type="EC" id="2.7.13.3"/>
    </reaction>
</comment>
<dbReference type="Proteomes" id="UP000778797">
    <property type="component" value="Unassembled WGS sequence"/>
</dbReference>
<evidence type="ECO:0000256" key="2">
    <source>
        <dbReference type="ARBA" id="ARBA00012438"/>
    </source>
</evidence>
<dbReference type="EMBL" id="JAFMPT010000003">
    <property type="protein sequence ID" value="MCC1483675.1"/>
    <property type="molecule type" value="Genomic_DNA"/>
</dbReference>
<keyword evidence="4" id="KW-0808">Transferase</keyword>
<evidence type="ECO:0000256" key="4">
    <source>
        <dbReference type="ARBA" id="ARBA00022679"/>
    </source>
</evidence>
<dbReference type="Pfam" id="PF02518">
    <property type="entry name" value="HATPase_c"/>
    <property type="match status" value="1"/>
</dbReference>
<evidence type="ECO:0000313" key="10">
    <source>
        <dbReference type="EMBL" id="MCC1483675.1"/>
    </source>
</evidence>
<evidence type="ECO:0000256" key="5">
    <source>
        <dbReference type="ARBA" id="ARBA00022741"/>
    </source>
</evidence>
<keyword evidence="11" id="KW-1185">Reference proteome</keyword>
<evidence type="ECO:0000256" key="3">
    <source>
        <dbReference type="ARBA" id="ARBA00022553"/>
    </source>
</evidence>
<keyword evidence="5" id="KW-0547">Nucleotide-binding</keyword>